<dbReference type="AlphaFoldDB" id="A0A381SMJ7"/>
<evidence type="ECO:0000313" key="1">
    <source>
        <dbReference type="EMBL" id="SVA05260.1"/>
    </source>
</evidence>
<reference evidence="1" key="1">
    <citation type="submission" date="2018-05" db="EMBL/GenBank/DDBJ databases">
        <authorList>
            <person name="Lanie J.A."/>
            <person name="Ng W.-L."/>
            <person name="Kazmierczak K.M."/>
            <person name="Andrzejewski T.M."/>
            <person name="Davidsen T.M."/>
            <person name="Wayne K.J."/>
            <person name="Tettelin H."/>
            <person name="Glass J.I."/>
            <person name="Rusch D."/>
            <person name="Podicherti R."/>
            <person name="Tsui H.-C.T."/>
            <person name="Winkler M.E."/>
        </authorList>
    </citation>
    <scope>NUCLEOTIDE SEQUENCE</scope>
</reference>
<accession>A0A381SMJ7</accession>
<name>A0A381SMJ7_9ZZZZ</name>
<organism evidence="1">
    <name type="scientific">marine metagenome</name>
    <dbReference type="NCBI Taxonomy" id="408172"/>
    <lineage>
        <taxon>unclassified sequences</taxon>
        <taxon>metagenomes</taxon>
        <taxon>ecological metagenomes</taxon>
    </lineage>
</organism>
<proteinExistence type="predicted"/>
<gene>
    <name evidence="1" type="ORF">METZ01_LOCUS58114</name>
</gene>
<sequence>MDNKNHRIFFTTVMDVTGRWISKTTSYFLLKLWMRLVSVQTKSISFLSTYNKPQNTSRTRLIKFNFI</sequence>
<protein>
    <submittedName>
        <fullName evidence="1">Uncharacterized protein</fullName>
    </submittedName>
</protein>
<dbReference type="EMBL" id="UINC01003318">
    <property type="protein sequence ID" value="SVA05260.1"/>
    <property type="molecule type" value="Genomic_DNA"/>
</dbReference>